<dbReference type="OMA" id="QQRGNTH"/>
<organism evidence="3 4">
    <name type="scientific">Pyronema omphalodes (strain CBS 100304)</name>
    <name type="common">Pyronema confluens</name>
    <dbReference type="NCBI Taxonomy" id="1076935"/>
    <lineage>
        <taxon>Eukaryota</taxon>
        <taxon>Fungi</taxon>
        <taxon>Dikarya</taxon>
        <taxon>Ascomycota</taxon>
        <taxon>Pezizomycotina</taxon>
        <taxon>Pezizomycetes</taxon>
        <taxon>Pezizales</taxon>
        <taxon>Pyronemataceae</taxon>
        <taxon>Pyronema</taxon>
    </lineage>
</organism>
<reference evidence="3 4" key="1">
    <citation type="journal article" date="2013" name="PLoS Genet.">
        <title>The genome and development-dependent transcriptomes of Pyronema confluens: a window into fungal evolution.</title>
        <authorList>
            <person name="Traeger S."/>
            <person name="Altegoer F."/>
            <person name="Freitag M."/>
            <person name="Gabaldon T."/>
            <person name="Kempken F."/>
            <person name="Kumar A."/>
            <person name="Marcet-Houben M."/>
            <person name="Poggeler S."/>
            <person name="Stajich J.E."/>
            <person name="Nowrousian M."/>
        </authorList>
    </citation>
    <scope>NUCLEOTIDE SEQUENCE [LARGE SCALE GENOMIC DNA]</scope>
    <source>
        <strain evidence="4">CBS 100304</strain>
        <tissue evidence="3">Vegetative mycelium</tissue>
    </source>
</reference>
<gene>
    <name evidence="3" type="ORF">PCON_05521</name>
</gene>
<protein>
    <recommendedName>
        <fullName evidence="2">Small EDRK-rich factor-like N-terminal domain-containing protein</fullName>
    </recommendedName>
</protein>
<dbReference type="Pfam" id="PF04419">
    <property type="entry name" value="SERF-like_N"/>
    <property type="match status" value="1"/>
</dbReference>
<dbReference type="STRING" id="1076935.U4L1G5"/>
<feature type="region of interest" description="Disordered" evidence="1">
    <location>
        <begin position="1"/>
        <end position="33"/>
    </location>
</feature>
<dbReference type="AlphaFoldDB" id="U4L1G5"/>
<feature type="compositionally biased region" description="Basic and acidic residues" evidence="1">
    <location>
        <begin position="1"/>
        <end position="13"/>
    </location>
</feature>
<evidence type="ECO:0000313" key="4">
    <source>
        <dbReference type="Proteomes" id="UP000018144"/>
    </source>
</evidence>
<name>U4L1G5_PYROM</name>
<keyword evidence="4" id="KW-1185">Reference proteome</keyword>
<evidence type="ECO:0000259" key="2">
    <source>
        <dbReference type="Pfam" id="PF04419"/>
    </source>
</evidence>
<accession>U4L1G5</accession>
<dbReference type="EMBL" id="HF935277">
    <property type="protein sequence ID" value="CCX05934.1"/>
    <property type="molecule type" value="Genomic_DNA"/>
</dbReference>
<feature type="domain" description="Small EDRK-rich factor-like N-terminal" evidence="2">
    <location>
        <begin position="1"/>
        <end position="32"/>
    </location>
</feature>
<dbReference type="OrthoDB" id="18018at2759"/>
<evidence type="ECO:0000313" key="3">
    <source>
        <dbReference type="EMBL" id="CCX05934.1"/>
    </source>
</evidence>
<sequence length="68" mass="7463">MTRGNQRERDRAKAQKAQAGKASKNTKSGAEMLRDKDTVAAIMREKQQRGNTHLELATSTTKALASYG</sequence>
<evidence type="ECO:0000256" key="1">
    <source>
        <dbReference type="SAM" id="MobiDB-lite"/>
    </source>
</evidence>
<proteinExistence type="predicted"/>
<dbReference type="InterPro" id="IPR007513">
    <property type="entry name" value="SERF-like_N"/>
</dbReference>
<dbReference type="Proteomes" id="UP000018144">
    <property type="component" value="Unassembled WGS sequence"/>
</dbReference>